<dbReference type="InterPro" id="IPR014942">
    <property type="entry name" value="AbiEii"/>
</dbReference>
<dbReference type="Pfam" id="PF08843">
    <property type="entry name" value="AbiEii"/>
    <property type="match status" value="1"/>
</dbReference>
<protein>
    <recommendedName>
        <fullName evidence="3">Nucleotidyl transferase AbiEii/AbiGii toxin family protein</fullName>
    </recommendedName>
</protein>
<gene>
    <name evidence="1" type="ORF">A8M32_26355</name>
</gene>
<dbReference type="Proteomes" id="UP000094342">
    <property type="component" value="Unassembled WGS sequence"/>
</dbReference>
<evidence type="ECO:0000313" key="1">
    <source>
        <dbReference type="EMBL" id="ODR88512.1"/>
    </source>
</evidence>
<evidence type="ECO:0008006" key="3">
    <source>
        <dbReference type="Google" id="ProtNLM"/>
    </source>
</evidence>
<dbReference type="AlphaFoldDB" id="A0A1E3V4F3"/>
<organism evidence="1 2">
    <name type="scientific">Sinorhizobium alkalisoli</name>
    <dbReference type="NCBI Taxonomy" id="1752398"/>
    <lineage>
        <taxon>Bacteria</taxon>
        <taxon>Pseudomonadati</taxon>
        <taxon>Pseudomonadota</taxon>
        <taxon>Alphaproteobacteria</taxon>
        <taxon>Hyphomicrobiales</taxon>
        <taxon>Rhizobiaceae</taxon>
        <taxon>Sinorhizobium/Ensifer group</taxon>
        <taxon>Sinorhizobium</taxon>
    </lineage>
</organism>
<evidence type="ECO:0000313" key="2">
    <source>
        <dbReference type="Proteomes" id="UP000094342"/>
    </source>
</evidence>
<keyword evidence="2" id="KW-1185">Reference proteome</keyword>
<dbReference type="OrthoDB" id="114489at2"/>
<name>A0A1E3V4F3_9HYPH</name>
<comment type="caution">
    <text evidence="1">The sequence shown here is derived from an EMBL/GenBank/DDBJ whole genome shotgun (WGS) entry which is preliminary data.</text>
</comment>
<accession>A0A1E3V4F3</accession>
<sequence length="239" mass="26535">MTPVRDQLLEMLKAVAVALGEDLCERLVFVGGCTTALFITDPVTLEDVRTTDDIDLIVDLTGQAAWAQLQEELRQHGFMEAADEEVICRMRLGALKVDFMPDDETILGFGNRWYAKGIETAVQHQLSEDLSIQVLTPALFLATKLEALAGRGNNDLLMSRDAEDILLVVDGRESLLDEINAAEPDVREFIAGQFHALLEQRDFDDFLEGNIRGPAGRVDIVRTRFIEISQSADGIAHEH</sequence>
<dbReference type="RefSeq" id="WP_069461367.1">
    <property type="nucleotide sequence ID" value="NZ_LYBW01000065.1"/>
</dbReference>
<reference evidence="2" key="1">
    <citation type="submission" date="2016-05" db="EMBL/GenBank/DDBJ databases">
        <authorList>
            <person name="Li Y."/>
        </authorList>
    </citation>
    <scope>NUCLEOTIDE SEQUENCE [LARGE SCALE GENOMIC DNA]</scope>
    <source>
        <strain evidence="2">YIC4027</strain>
    </source>
</reference>
<dbReference type="EMBL" id="LYBW01000065">
    <property type="protein sequence ID" value="ODR88512.1"/>
    <property type="molecule type" value="Genomic_DNA"/>
</dbReference>
<proteinExistence type="predicted"/>